<dbReference type="GO" id="GO:0004034">
    <property type="term" value="F:aldose 1-epimerase activity"/>
    <property type="evidence" value="ECO:0007669"/>
    <property type="project" value="TreeGrafter"/>
</dbReference>
<dbReference type="Gene3D" id="2.70.98.10">
    <property type="match status" value="1"/>
</dbReference>
<evidence type="ECO:0000313" key="2">
    <source>
        <dbReference type="Proteomes" id="UP000054053"/>
    </source>
</evidence>
<sequence>MGPYDWRKQGPVATLSSAWSGIRLDIYTDQDAFQLYSCNAQNGTVALKKTQGVRGQGDDKHRFPRTIPKYGCLVLEVQDYIDGINNPEWMRGRKQIYEPGGDAYVLQAKYRFSLTREHGNDEKKLSR</sequence>
<organism evidence="1 2">
    <name type="scientific">Ustilaginoidea virens</name>
    <name type="common">Rice false smut fungus</name>
    <name type="synonym">Villosiclava virens</name>
    <dbReference type="NCBI Taxonomy" id="1159556"/>
    <lineage>
        <taxon>Eukaryota</taxon>
        <taxon>Fungi</taxon>
        <taxon>Dikarya</taxon>
        <taxon>Ascomycota</taxon>
        <taxon>Pezizomycotina</taxon>
        <taxon>Sordariomycetes</taxon>
        <taxon>Hypocreomycetidae</taxon>
        <taxon>Hypocreales</taxon>
        <taxon>Clavicipitaceae</taxon>
        <taxon>Ustilaginoidea</taxon>
    </lineage>
</organism>
<evidence type="ECO:0000313" key="1">
    <source>
        <dbReference type="EMBL" id="GAO14602.1"/>
    </source>
</evidence>
<dbReference type="GO" id="GO:0006006">
    <property type="term" value="P:glucose metabolic process"/>
    <property type="evidence" value="ECO:0007669"/>
    <property type="project" value="TreeGrafter"/>
</dbReference>
<reference evidence="2" key="1">
    <citation type="journal article" date="2016" name="Genome Announc.">
        <title>Genome sequence of Ustilaginoidea virens IPU010, a rice pathogenic fungus causing false smut.</title>
        <authorList>
            <person name="Kumagai T."/>
            <person name="Ishii T."/>
            <person name="Terai G."/>
            <person name="Umemura M."/>
            <person name="Machida M."/>
            <person name="Asai K."/>
        </authorList>
    </citation>
    <scope>NUCLEOTIDE SEQUENCE [LARGE SCALE GENOMIC DNA]</scope>
    <source>
        <strain evidence="2">IPU010</strain>
    </source>
</reference>
<dbReference type="AlphaFoldDB" id="A0A1B5KWZ9"/>
<dbReference type="GO" id="GO:0033499">
    <property type="term" value="P:galactose catabolic process via UDP-galactose, Leloir pathway"/>
    <property type="evidence" value="ECO:0007669"/>
    <property type="project" value="TreeGrafter"/>
</dbReference>
<dbReference type="InterPro" id="IPR011013">
    <property type="entry name" value="Gal_mutarotase_sf_dom"/>
</dbReference>
<dbReference type="PANTHER" id="PTHR10091">
    <property type="entry name" value="ALDOSE-1-EPIMERASE"/>
    <property type="match status" value="1"/>
</dbReference>
<gene>
    <name evidence="1" type="ORF">UVI_02009460</name>
</gene>
<protein>
    <submittedName>
        <fullName evidence="1">Uncharacterized protein</fullName>
    </submittedName>
</protein>
<comment type="caution">
    <text evidence="1">The sequence shown here is derived from an EMBL/GenBank/DDBJ whole genome shotgun (WGS) entry which is preliminary data.</text>
</comment>
<dbReference type="EMBL" id="BBTG02000003">
    <property type="protein sequence ID" value="GAO14602.1"/>
    <property type="molecule type" value="Genomic_DNA"/>
</dbReference>
<accession>A0A1B5KWZ9</accession>
<dbReference type="PANTHER" id="PTHR10091:SF6">
    <property type="entry name" value="1-EPIMERASE, PUTATIVE (AFU_ORTHOLOGUE AFUA_3G13240)-RELATED"/>
    <property type="match status" value="1"/>
</dbReference>
<dbReference type="GO" id="GO:0030246">
    <property type="term" value="F:carbohydrate binding"/>
    <property type="evidence" value="ECO:0007669"/>
    <property type="project" value="InterPro"/>
</dbReference>
<dbReference type="Proteomes" id="UP000054053">
    <property type="component" value="Unassembled WGS sequence"/>
</dbReference>
<dbReference type="SUPFAM" id="SSF74650">
    <property type="entry name" value="Galactose mutarotase-like"/>
    <property type="match status" value="1"/>
</dbReference>
<proteinExistence type="predicted"/>
<dbReference type="InterPro" id="IPR014718">
    <property type="entry name" value="GH-type_carb-bd"/>
</dbReference>
<name>A0A1B5KWZ9_USTVR</name>